<dbReference type="InterPro" id="IPR036875">
    <property type="entry name" value="Znf_CCHC_sf"/>
</dbReference>
<protein>
    <recommendedName>
        <fullName evidence="3">CCHC-type domain-containing protein</fullName>
    </recommendedName>
</protein>
<keyword evidence="2" id="KW-1185">Reference proteome</keyword>
<evidence type="ECO:0000313" key="1">
    <source>
        <dbReference type="EMBL" id="ONK71242.1"/>
    </source>
</evidence>
<dbReference type="GO" id="GO:0003676">
    <property type="term" value="F:nucleic acid binding"/>
    <property type="evidence" value="ECO:0007669"/>
    <property type="project" value="InterPro"/>
</dbReference>
<proteinExistence type="predicted"/>
<dbReference type="GO" id="GO:0008270">
    <property type="term" value="F:zinc ion binding"/>
    <property type="evidence" value="ECO:0007669"/>
    <property type="project" value="InterPro"/>
</dbReference>
<dbReference type="Gramene" id="ONK71242">
    <property type="protein sequence ID" value="ONK71242"/>
    <property type="gene ID" value="A4U43_C04F6390"/>
</dbReference>
<dbReference type="SUPFAM" id="SSF57756">
    <property type="entry name" value="Retrovirus zinc finger-like domains"/>
    <property type="match status" value="1"/>
</dbReference>
<reference evidence="2" key="1">
    <citation type="journal article" date="2017" name="Nat. Commun.">
        <title>The asparagus genome sheds light on the origin and evolution of a young Y chromosome.</title>
        <authorList>
            <person name="Harkess A."/>
            <person name="Zhou J."/>
            <person name="Xu C."/>
            <person name="Bowers J.E."/>
            <person name="Van der Hulst R."/>
            <person name="Ayyampalayam S."/>
            <person name="Mercati F."/>
            <person name="Riccardi P."/>
            <person name="McKain M.R."/>
            <person name="Kakrana A."/>
            <person name="Tang H."/>
            <person name="Ray J."/>
            <person name="Groenendijk J."/>
            <person name="Arikit S."/>
            <person name="Mathioni S.M."/>
            <person name="Nakano M."/>
            <person name="Shan H."/>
            <person name="Telgmann-Rauber A."/>
            <person name="Kanno A."/>
            <person name="Yue Z."/>
            <person name="Chen H."/>
            <person name="Li W."/>
            <person name="Chen Y."/>
            <person name="Xu X."/>
            <person name="Zhang Y."/>
            <person name="Luo S."/>
            <person name="Chen H."/>
            <person name="Gao J."/>
            <person name="Mao Z."/>
            <person name="Pires J.C."/>
            <person name="Luo M."/>
            <person name="Kudrna D."/>
            <person name="Wing R.A."/>
            <person name="Meyers B.C."/>
            <person name="Yi K."/>
            <person name="Kong H."/>
            <person name="Lavrijsen P."/>
            <person name="Sunseri F."/>
            <person name="Falavigna A."/>
            <person name="Ye Y."/>
            <person name="Leebens-Mack J.H."/>
            <person name="Chen G."/>
        </authorList>
    </citation>
    <scope>NUCLEOTIDE SEQUENCE [LARGE SCALE GENOMIC DNA]</scope>
    <source>
        <strain evidence="2">cv. DH0086</strain>
    </source>
</reference>
<evidence type="ECO:0000313" key="2">
    <source>
        <dbReference type="Proteomes" id="UP000243459"/>
    </source>
</evidence>
<organism evidence="1 2">
    <name type="scientific">Asparagus officinalis</name>
    <name type="common">Garden asparagus</name>
    <dbReference type="NCBI Taxonomy" id="4686"/>
    <lineage>
        <taxon>Eukaryota</taxon>
        <taxon>Viridiplantae</taxon>
        <taxon>Streptophyta</taxon>
        <taxon>Embryophyta</taxon>
        <taxon>Tracheophyta</taxon>
        <taxon>Spermatophyta</taxon>
        <taxon>Magnoliopsida</taxon>
        <taxon>Liliopsida</taxon>
        <taxon>Asparagales</taxon>
        <taxon>Asparagaceae</taxon>
        <taxon>Asparagoideae</taxon>
        <taxon>Asparagus</taxon>
    </lineage>
</organism>
<evidence type="ECO:0008006" key="3">
    <source>
        <dbReference type="Google" id="ProtNLM"/>
    </source>
</evidence>
<dbReference type="AlphaFoldDB" id="A0A5P1EZ69"/>
<dbReference type="EMBL" id="CM007384">
    <property type="protein sequence ID" value="ONK71242.1"/>
    <property type="molecule type" value="Genomic_DNA"/>
</dbReference>
<dbReference type="Proteomes" id="UP000243459">
    <property type="component" value="Chromosome 4"/>
</dbReference>
<accession>A0A5P1EZ69</accession>
<sequence length="151" mass="16343">MSGSPSSSLVPSLAPTPALVLPVPDNQDDGTCEINVYEDGDITIVLDPIQAKTKGAPRKRLKANSEKRNNHCGMCNQHGHNIRSCPSISVNNVDKQDVNNNIGNGFLFWENVKNGPQLCGRPLIEKMDGSILLGICGYREICLLSCSHDLS</sequence>
<gene>
    <name evidence="1" type="ORF">A4U43_C04F6390</name>
</gene>
<name>A0A5P1EZ69_ASPOF</name>